<dbReference type="AlphaFoldDB" id="A0AAD1VJ72"/>
<dbReference type="EMBL" id="OW240912">
    <property type="protein sequence ID" value="CAH2220909.1"/>
    <property type="molecule type" value="Genomic_DNA"/>
</dbReference>
<gene>
    <name evidence="1" type="ORF">PECUL_23A030945</name>
</gene>
<keyword evidence="2" id="KW-1185">Reference proteome</keyword>
<evidence type="ECO:0000313" key="2">
    <source>
        <dbReference type="Proteomes" id="UP001295444"/>
    </source>
</evidence>
<reference evidence="1" key="1">
    <citation type="submission" date="2022-03" db="EMBL/GenBank/DDBJ databases">
        <authorList>
            <person name="Alioto T."/>
            <person name="Alioto T."/>
            <person name="Gomez Garrido J."/>
        </authorList>
    </citation>
    <scope>NUCLEOTIDE SEQUENCE</scope>
</reference>
<accession>A0AAD1VJ72</accession>
<name>A0AAD1VJ72_PELCU</name>
<evidence type="ECO:0000313" key="1">
    <source>
        <dbReference type="EMBL" id="CAH2220909.1"/>
    </source>
</evidence>
<dbReference type="Proteomes" id="UP001295444">
    <property type="component" value="Chromosome 01"/>
</dbReference>
<organism evidence="1 2">
    <name type="scientific">Pelobates cultripes</name>
    <name type="common">Western spadefoot toad</name>
    <dbReference type="NCBI Taxonomy" id="61616"/>
    <lineage>
        <taxon>Eukaryota</taxon>
        <taxon>Metazoa</taxon>
        <taxon>Chordata</taxon>
        <taxon>Craniata</taxon>
        <taxon>Vertebrata</taxon>
        <taxon>Euteleostomi</taxon>
        <taxon>Amphibia</taxon>
        <taxon>Batrachia</taxon>
        <taxon>Anura</taxon>
        <taxon>Pelobatoidea</taxon>
        <taxon>Pelobatidae</taxon>
        <taxon>Pelobates</taxon>
    </lineage>
</organism>
<proteinExistence type="predicted"/>
<sequence>MSDKLLCNFIRSISDLQKDVQELGERTVRMEHRMGEYAKAHNDMTDHVQKPGQQLESCQVKLMDLEDRSRRQNIRLCGIPQMV</sequence>
<protein>
    <submittedName>
        <fullName evidence="1">Uncharacterized protein</fullName>
    </submittedName>
</protein>
<feature type="non-terminal residue" evidence="1">
    <location>
        <position position="83"/>
    </location>
</feature>